<dbReference type="EMBL" id="DF977455">
    <property type="protein sequence ID" value="GAP85245.2"/>
    <property type="molecule type" value="Genomic_DNA"/>
</dbReference>
<evidence type="ECO:0000313" key="3">
    <source>
        <dbReference type="EMBL" id="GAP85245.2"/>
    </source>
</evidence>
<feature type="domain" description="HNH nuclease" evidence="2">
    <location>
        <begin position="69"/>
        <end position="155"/>
    </location>
</feature>
<proteinExistence type="predicted"/>
<name>A0A1W2TBF7_ROSNE</name>
<keyword evidence="4" id="KW-1185">Reference proteome</keyword>
<evidence type="ECO:0000256" key="1">
    <source>
        <dbReference type="SAM" id="MobiDB-lite"/>
    </source>
</evidence>
<dbReference type="Proteomes" id="UP000054516">
    <property type="component" value="Unassembled WGS sequence"/>
</dbReference>
<organism evidence="3">
    <name type="scientific">Rosellinia necatrix</name>
    <name type="common">White root-rot fungus</name>
    <dbReference type="NCBI Taxonomy" id="77044"/>
    <lineage>
        <taxon>Eukaryota</taxon>
        <taxon>Fungi</taxon>
        <taxon>Dikarya</taxon>
        <taxon>Ascomycota</taxon>
        <taxon>Pezizomycotina</taxon>
        <taxon>Sordariomycetes</taxon>
        <taxon>Xylariomycetidae</taxon>
        <taxon>Xylariales</taxon>
        <taxon>Xylariaceae</taxon>
        <taxon>Rosellinia</taxon>
    </lineage>
</organism>
<feature type="region of interest" description="Disordered" evidence="1">
    <location>
        <begin position="230"/>
        <end position="265"/>
    </location>
</feature>
<dbReference type="OrthoDB" id="4698474at2759"/>
<feature type="compositionally biased region" description="Basic and acidic residues" evidence="1">
    <location>
        <begin position="236"/>
        <end position="256"/>
    </location>
</feature>
<accession>A0A1W2TBF7</accession>
<gene>
    <name evidence="3" type="ORF">SAMD00023353_1002810</name>
</gene>
<dbReference type="Pfam" id="PF13391">
    <property type="entry name" value="HNH_2"/>
    <property type="match status" value="1"/>
</dbReference>
<evidence type="ECO:0000259" key="2">
    <source>
        <dbReference type="Pfam" id="PF13391"/>
    </source>
</evidence>
<reference evidence="3" key="1">
    <citation type="submission" date="2016-03" db="EMBL/GenBank/DDBJ databases">
        <title>Draft genome sequence of Rosellinia necatrix.</title>
        <authorList>
            <person name="Kanematsu S."/>
        </authorList>
    </citation>
    <scope>NUCLEOTIDE SEQUENCE [LARGE SCALE GENOMIC DNA]</scope>
    <source>
        <strain evidence="3">W97</strain>
    </source>
</reference>
<feature type="region of interest" description="Disordered" evidence="1">
    <location>
        <begin position="1"/>
        <end position="38"/>
    </location>
</feature>
<feature type="compositionally biased region" description="Basic and acidic residues" evidence="1">
    <location>
        <begin position="14"/>
        <end position="38"/>
    </location>
</feature>
<dbReference type="AlphaFoldDB" id="A0A1W2TBF7"/>
<dbReference type="InterPro" id="IPR003615">
    <property type="entry name" value="HNH_nuc"/>
</dbReference>
<sequence>MPLRQKPKTASPSERSESRSVSPRRESLDDDNETKFEDMLAPISVDETEARKLMDSFRSSCLRRRATYCAVSREGKAWHNAQPIGPSIDACHIIPPEHYYLYPLSDGRHFNNVDSPEDRLRMYEEAWKLTWNAMNGILLRKDLHSCFDMRLFSIHPDSYRIRVFVPYDTLIKFNGKEAGGLRHNTDSVALRHHYEMCCIENMAADRPDIDITSPIITRSMLGTERYLPLTPGLEGASKDGDPYRRRQSDEVGDARGQDNLAGEAGVDVYEDDRRYKRRRLTEC</sequence>
<evidence type="ECO:0000313" key="4">
    <source>
        <dbReference type="Proteomes" id="UP000054516"/>
    </source>
</evidence>
<protein>
    <recommendedName>
        <fullName evidence="2">HNH nuclease domain-containing protein</fullName>
    </recommendedName>
</protein>